<dbReference type="Gene3D" id="1.10.287.130">
    <property type="match status" value="1"/>
</dbReference>
<keyword evidence="4" id="KW-0175">Coiled coil</keyword>
<dbReference type="CDD" id="cd00082">
    <property type="entry name" value="HisKA"/>
    <property type="match status" value="1"/>
</dbReference>
<evidence type="ECO:0000256" key="3">
    <source>
        <dbReference type="ARBA" id="ARBA00022553"/>
    </source>
</evidence>
<dbReference type="Pfam" id="PF02518">
    <property type="entry name" value="HATPase_c"/>
    <property type="match status" value="1"/>
</dbReference>
<evidence type="ECO:0000256" key="2">
    <source>
        <dbReference type="ARBA" id="ARBA00012438"/>
    </source>
</evidence>
<evidence type="ECO:0000313" key="6">
    <source>
        <dbReference type="EMBL" id="QSX31436.1"/>
    </source>
</evidence>
<dbReference type="PANTHER" id="PTHR43065">
    <property type="entry name" value="SENSOR HISTIDINE KINASE"/>
    <property type="match status" value="1"/>
</dbReference>
<name>A0A974XQI4_9GAMM</name>
<reference evidence="6 7" key="1">
    <citation type="submission" date="2021-03" db="EMBL/GenBank/DDBJ databases">
        <title>Novel species identification of genus Shewanella.</title>
        <authorList>
            <person name="Liu G."/>
            <person name="Zhang Q."/>
        </authorList>
    </citation>
    <scope>NUCLEOTIDE SEQUENCE [LARGE SCALE GENOMIC DNA]</scope>
    <source>
        <strain evidence="6 7">FJAT-53726</strain>
    </source>
</reference>
<dbReference type="RefSeq" id="WP_207325985.1">
    <property type="nucleotide sequence ID" value="NZ_CP071504.1"/>
</dbReference>
<evidence type="ECO:0000256" key="1">
    <source>
        <dbReference type="ARBA" id="ARBA00000085"/>
    </source>
</evidence>
<dbReference type="EMBL" id="CP071504">
    <property type="protein sequence ID" value="QSX31436.1"/>
    <property type="molecule type" value="Genomic_DNA"/>
</dbReference>
<keyword evidence="7" id="KW-1185">Reference proteome</keyword>
<evidence type="ECO:0000256" key="4">
    <source>
        <dbReference type="SAM" id="Coils"/>
    </source>
</evidence>
<evidence type="ECO:0000313" key="7">
    <source>
        <dbReference type="Proteomes" id="UP000663281"/>
    </source>
</evidence>
<dbReference type="SUPFAM" id="SSF55874">
    <property type="entry name" value="ATPase domain of HSP90 chaperone/DNA topoisomerase II/histidine kinase"/>
    <property type="match status" value="1"/>
</dbReference>
<sequence>METLLKTIIENVSNTRGQAFFNTITQALHQAVKADFTLVARIDRVNNCAHTLALAAGDSLVDNISYSLVGTPCANAADDSICCYPSDVCAAYPADTLLQEMKVQGYIGTPLHSLDGTVMGIIVAMYHQPIEDEQKTLALFKLFSGRIEAEMERVDQEEKALSAQQQLQKLIRERTAHLAQATEELKEIQHHLIESEKMAALGNLVAGLAHEVNTPLGVAITTQSLLEEQLENLARQFASQELSEQDLSDFLLLSQEAMPLLRLNLERAVELVQSFRRTAADQHSSERSLLDIASYYQQALLTLKPLLKPVQAELELDIPEDWHLETIAGTHAQILTNLVSNSVQHGFNGPGPHRISIQGRRSPDGLYEIIYRDNGCGLTSESKKHLFEPFYTTARHKGGVGLGMSIVFNLVNQQLKGRVRLLDDAPGFGLSYSFADLAMTGEPERAVGT</sequence>
<dbReference type="InterPro" id="IPR003661">
    <property type="entry name" value="HisK_dim/P_dom"/>
</dbReference>
<gene>
    <name evidence="6" type="ORF">JYB88_07380</name>
</gene>
<keyword evidence="3" id="KW-0597">Phosphoprotein</keyword>
<dbReference type="Gene3D" id="3.30.450.40">
    <property type="match status" value="1"/>
</dbReference>
<feature type="coiled-coil region" evidence="4">
    <location>
        <begin position="147"/>
        <end position="198"/>
    </location>
</feature>
<dbReference type="EC" id="2.7.13.3" evidence="2"/>
<dbReference type="InterPro" id="IPR036890">
    <property type="entry name" value="HATPase_C_sf"/>
</dbReference>
<feature type="domain" description="Histidine kinase" evidence="5">
    <location>
        <begin position="207"/>
        <end position="438"/>
    </location>
</feature>
<dbReference type="CDD" id="cd00075">
    <property type="entry name" value="HATPase"/>
    <property type="match status" value="1"/>
</dbReference>
<evidence type="ECO:0000259" key="5">
    <source>
        <dbReference type="PROSITE" id="PS50109"/>
    </source>
</evidence>
<dbReference type="PROSITE" id="PS50109">
    <property type="entry name" value="HIS_KIN"/>
    <property type="match status" value="1"/>
</dbReference>
<dbReference type="InterPro" id="IPR003594">
    <property type="entry name" value="HATPase_dom"/>
</dbReference>
<dbReference type="InterPro" id="IPR036097">
    <property type="entry name" value="HisK_dim/P_sf"/>
</dbReference>
<dbReference type="Proteomes" id="UP000663281">
    <property type="component" value="Chromosome"/>
</dbReference>
<dbReference type="SUPFAM" id="SSF47384">
    <property type="entry name" value="Homodimeric domain of signal transducing histidine kinase"/>
    <property type="match status" value="1"/>
</dbReference>
<keyword evidence="6" id="KW-0808">Transferase</keyword>
<organism evidence="6 7">
    <name type="scientific">Shewanella cyperi</name>
    <dbReference type="NCBI Taxonomy" id="2814292"/>
    <lineage>
        <taxon>Bacteria</taxon>
        <taxon>Pseudomonadati</taxon>
        <taxon>Pseudomonadota</taxon>
        <taxon>Gammaproteobacteria</taxon>
        <taxon>Alteromonadales</taxon>
        <taxon>Shewanellaceae</taxon>
        <taxon>Shewanella</taxon>
    </lineage>
</organism>
<dbReference type="GO" id="GO:0000155">
    <property type="term" value="F:phosphorelay sensor kinase activity"/>
    <property type="evidence" value="ECO:0007669"/>
    <property type="project" value="InterPro"/>
</dbReference>
<dbReference type="KEGG" id="scyp:JYB88_07380"/>
<dbReference type="SMART" id="SM00387">
    <property type="entry name" value="HATPase_c"/>
    <property type="match status" value="1"/>
</dbReference>
<dbReference type="SUPFAM" id="SSF55781">
    <property type="entry name" value="GAF domain-like"/>
    <property type="match status" value="1"/>
</dbReference>
<dbReference type="PRINTS" id="PR00344">
    <property type="entry name" value="BCTRLSENSOR"/>
</dbReference>
<dbReference type="InterPro" id="IPR029016">
    <property type="entry name" value="GAF-like_dom_sf"/>
</dbReference>
<proteinExistence type="predicted"/>
<dbReference type="InterPro" id="IPR003018">
    <property type="entry name" value="GAF"/>
</dbReference>
<accession>A0A974XQI4</accession>
<protein>
    <recommendedName>
        <fullName evidence="2">histidine kinase</fullName>
        <ecNumber evidence="2">2.7.13.3</ecNumber>
    </recommendedName>
</protein>
<dbReference type="InterPro" id="IPR005467">
    <property type="entry name" value="His_kinase_dom"/>
</dbReference>
<dbReference type="InterPro" id="IPR004358">
    <property type="entry name" value="Sig_transdc_His_kin-like_C"/>
</dbReference>
<comment type="catalytic activity">
    <reaction evidence="1">
        <text>ATP + protein L-histidine = ADP + protein N-phospho-L-histidine.</text>
        <dbReference type="EC" id="2.7.13.3"/>
    </reaction>
</comment>
<dbReference type="Pfam" id="PF01590">
    <property type="entry name" value="GAF"/>
    <property type="match status" value="1"/>
</dbReference>
<dbReference type="Gene3D" id="3.30.565.10">
    <property type="entry name" value="Histidine kinase-like ATPase, C-terminal domain"/>
    <property type="match status" value="1"/>
</dbReference>
<keyword evidence="6" id="KW-0418">Kinase</keyword>
<dbReference type="SMART" id="SM00065">
    <property type="entry name" value="GAF"/>
    <property type="match status" value="1"/>
</dbReference>
<dbReference type="AlphaFoldDB" id="A0A974XQI4"/>